<dbReference type="Ensembl" id="ENSENLT00000018735.1">
    <property type="protein sequence ID" value="ENSENLP00000018047.1"/>
    <property type="gene ID" value="ENSENLG00000008243.1"/>
</dbReference>
<dbReference type="Gene3D" id="2.10.90.10">
    <property type="entry name" value="Cystine-knot cytokines"/>
    <property type="match status" value="1"/>
</dbReference>
<evidence type="ECO:0000256" key="2">
    <source>
        <dbReference type="ARBA" id="ARBA00022525"/>
    </source>
</evidence>
<gene>
    <name evidence="6" type="primary">gsdf</name>
</gene>
<keyword evidence="2" id="KW-0964">Secreted</keyword>
<protein>
    <recommendedName>
        <fullName evidence="5">TGF-beta family profile domain-containing protein</fullName>
    </recommendedName>
</protein>
<dbReference type="AlphaFoldDB" id="A0A665UF85"/>
<dbReference type="InterPro" id="IPR029034">
    <property type="entry name" value="Cystine-knot_cytokine"/>
</dbReference>
<dbReference type="InterPro" id="IPR001839">
    <property type="entry name" value="TGF-b_C"/>
</dbReference>
<dbReference type="Proteomes" id="UP000472264">
    <property type="component" value="Chromosome 12"/>
</dbReference>
<sequence>MSFSLIVKTILLGSSLVTAFVLQPSSHSVSHHRCHAESLQSIRKDLLRALNLQVEPWLPVGGLDAVREQWQSTLNIASHKAKDTEAFVDFSFLFLTKADSGNSTSLKCCSMASEIFMKDLGWDNWMIQPSRLTVVHCALCNPDVNPVQCPLSQTILCLLAILLQVPCCQPNSQEMVPVVYVNEFSTVVISSMQLTRSCGCTPGDIQQPSKE</sequence>
<evidence type="ECO:0000256" key="1">
    <source>
        <dbReference type="ARBA" id="ARBA00004613"/>
    </source>
</evidence>
<evidence type="ECO:0000259" key="5">
    <source>
        <dbReference type="PROSITE" id="PS51362"/>
    </source>
</evidence>
<accession>A0A665UF85</accession>
<dbReference type="SUPFAM" id="SSF57501">
    <property type="entry name" value="Cystine-knot cytokines"/>
    <property type="match status" value="1"/>
</dbReference>
<dbReference type="OMA" id="WVIHPLS"/>
<reference evidence="6" key="1">
    <citation type="submission" date="2021-04" db="EMBL/GenBank/DDBJ databases">
        <authorList>
            <consortium name="Wellcome Sanger Institute Data Sharing"/>
        </authorList>
    </citation>
    <scope>NUCLEOTIDE SEQUENCE [LARGE SCALE GENOMIC DNA]</scope>
</reference>
<evidence type="ECO:0000313" key="6">
    <source>
        <dbReference type="Ensembl" id="ENSENLP00000018047.1"/>
    </source>
</evidence>
<dbReference type="InParanoid" id="A0A665UF85"/>
<proteinExistence type="inferred from homology"/>
<name>A0A665UF85_ECHNA</name>
<feature type="signal peptide" evidence="4">
    <location>
        <begin position="1"/>
        <end position="19"/>
    </location>
</feature>
<dbReference type="Pfam" id="PF00019">
    <property type="entry name" value="TGF_beta"/>
    <property type="match status" value="1"/>
</dbReference>
<evidence type="ECO:0000256" key="3">
    <source>
        <dbReference type="RuleBase" id="RU000354"/>
    </source>
</evidence>
<organism evidence="6 7">
    <name type="scientific">Echeneis naucrates</name>
    <name type="common">Live sharksucker</name>
    <dbReference type="NCBI Taxonomy" id="173247"/>
    <lineage>
        <taxon>Eukaryota</taxon>
        <taxon>Metazoa</taxon>
        <taxon>Chordata</taxon>
        <taxon>Craniata</taxon>
        <taxon>Vertebrata</taxon>
        <taxon>Euteleostomi</taxon>
        <taxon>Actinopterygii</taxon>
        <taxon>Neopterygii</taxon>
        <taxon>Teleostei</taxon>
        <taxon>Neoteleostei</taxon>
        <taxon>Acanthomorphata</taxon>
        <taxon>Carangaria</taxon>
        <taxon>Carangiformes</taxon>
        <taxon>Echeneidae</taxon>
        <taxon>Echeneis</taxon>
    </lineage>
</organism>
<comment type="similarity">
    <text evidence="3">Belongs to the TGF-beta family.</text>
</comment>
<feature type="chain" id="PRO_5025393827" description="TGF-beta family profile domain-containing protein" evidence="4">
    <location>
        <begin position="20"/>
        <end position="211"/>
    </location>
</feature>
<keyword evidence="7" id="KW-1185">Reference proteome</keyword>
<dbReference type="GO" id="GO:0005576">
    <property type="term" value="C:extracellular region"/>
    <property type="evidence" value="ECO:0007669"/>
    <property type="project" value="UniProtKB-SubCell"/>
</dbReference>
<dbReference type="CDD" id="cd19379">
    <property type="entry name" value="TGF_beta_GSDF"/>
    <property type="match status" value="1"/>
</dbReference>
<reference evidence="6" key="2">
    <citation type="submission" date="2025-08" db="UniProtKB">
        <authorList>
            <consortium name="Ensembl"/>
        </authorList>
    </citation>
    <scope>IDENTIFICATION</scope>
</reference>
<dbReference type="GO" id="GO:0008083">
    <property type="term" value="F:growth factor activity"/>
    <property type="evidence" value="ECO:0007669"/>
    <property type="project" value="UniProtKB-KW"/>
</dbReference>
<evidence type="ECO:0000256" key="4">
    <source>
        <dbReference type="SAM" id="SignalP"/>
    </source>
</evidence>
<comment type="subcellular location">
    <subcellularLocation>
        <location evidence="1">Secreted</location>
    </subcellularLocation>
</comment>
<reference evidence="6" key="3">
    <citation type="submission" date="2025-09" db="UniProtKB">
        <authorList>
            <consortium name="Ensembl"/>
        </authorList>
    </citation>
    <scope>IDENTIFICATION</scope>
</reference>
<keyword evidence="3" id="KW-0339">Growth factor</keyword>
<keyword evidence="4" id="KW-0732">Signal</keyword>
<evidence type="ECO:0000313" key="7">
    <source>
        <dbReference type="Proteomes" id="UP000472264"/>
    </source>
</evidence>
<dbReference type="PROSITE" id="PS51362">
    <property type="entry name" value="TGF_BETA_2"/>
    <property type="match status" value="1"/>
</dbReference>
<feature type="domain" description="TGF-beta family profile" evidence="5">
    <location>
        <begin position="94"/>
        <end position="201"/>
    </location>
</feature>